<sequence>MVEPKEPGVLERYVNLGACYDTAALKSIRGELREAMEGYGACYHRAYRCLRAAEEIRADLRSVLITPEVEARLRRRAEGILSRECKKTGGEPGRAVQRFLNAVSCRGELCLFDTVGALCSRVYELWDHYGLAHTLLTTLAAGAMAAGYDVIVCPDPLAPERILHLLVPALSLAFVTSSSELPYEGKRPYRRLRLDAMADQDALRTGRARVRFARRVVRALVEEAVEDLAQAKGMHDALERLYNPHVDFEAVHTQAGRIAGMLLEGR</sequence>
<protein>
    <submittedName>
        <fullName evidence="1">Uncharacterized protein</fullName>
    </submittedName>
</protein>
<name>A0A9D2S4L6_9FIRM</name>
<proteinExistence type="predicted"/>
<reference evidence="1" key="2">
    <citation type="submission" date="2021-04" db="EMBL/GenBank/DDBJ databases">
        <authorList>
            <person name="Gilroy R."/>
        </authorList>
    </citation>
    <scope>NUCLEOTIDE SEQUENCE</scope>
    <source>
        <strain evidence="1">CHK189-11263</strain>
    </source>
</reference>
<accession>A0A9D2S4L6</accession>
<organism evidence="1 2">
    <name type="scientific">Candidatus Flavonifractor intestinipullorum</name>
    <dbReference type="NCBI Taxonomy" id="2838587"/>
    <lineage>
        <taxon>Bacteria</taxon>
        <taxon>Bacillati</taxon>
        <taxon>Bacillota</taxon>
        <taxon>Clostridia</taxon>
        <taxon>Eubacteriales</taxon>
        <taxon>Oscillospiraceae</taxon>
        <taxon>Flavonifractor</taxon>
    </lineage>
</organism>
<gene>
    <name evidence="1" type="ORF">H9714_04235</name>
</gene>
<evidence type="ECO:0000313" key="2">
    <source>
        <dbReference type="Proteomes" id="UP000824208"/>
    </source>
</evidence>
<comment type="caution">
    <text evidence="1">The sequence shown here is derived from an EMBL/GenBank/DDBJ whole genome shotgun (WGS) entry which is preliminary data.</text>
</comment>
<dbReference type="AlphaFoldDB" id="A0A9D2S4L6"/>
<dbReference type="EMBL" id="DWYC01000046">
    <property type="protein sequence ID" value="HJB56743.1"/>
    <property type="molecule type" value="Genomic_DNA"/>
</dbReference>
<reference evidence="1" key="1">
    <citation type="journal article" date="2021" name="PeerJ">
        <title>Extensive microbial diversity within the chicken gut microbiome revealed by metagenomics and culture.</title>
        <authorList>
            <person name="Gilroy R."/>
            <person name="Ravi A."/>
            <person name="Getino M."/>
            <person name="Pursley I."/>
            <person name="Horton D.L."/>
            <person name="Alikhan N.F."/>
            <person name="Baker D."/>
            <person name="Gharbi K."/>
            <person name="Hall N."/>
            <person name="Watson M."/>
            <person name="Adriaenssens E.M."/>
            <person name="Foster-Nyarko E."/>
            <person name="Jarju S."/>
            <person name="Secka A."/>
            <person name="Antonio M."/>
            <person name="Oren A."/>
            <person name="Chaudhuri R.R."/>
            <person name="La Ragione R."/>
            <person name="Hildebrand F."/>
            <person name="Pallen M.J."/>
        </authorList>
    </citation>
    <scope>NUCLEOTIDE SEQUENCE</scope>
    <source>
        <strain evidence="1">CHK189-11263</strain>
    </source>
</reference>
<dbReference type="Proteomes" id="UP000824208">
    <property type="component" value="Unassembled WGS sequence"/>
</dbReference>
<evidence type="ECO:0000313" key="1">
    <source>
        <dbReference type="EMBL" id="HJB56743.1"/>
    </source>
</evidence>